<keyword evidence="2" id="KW-0560">Oxidoreductase</keyword>
<gene>
    <name evidence="3" type="ORF">CPZ25_015380</name>
</gene>
<dbReference type="Gene3D" id="3.40.50.720">
    <property type="entry name" value="NAD(P)-binding Rossmann-like Domain"/>
    <property type="match status" value="1"/>
</dbReference>
<evidence type="ECO:0000256" key="2">
    <source>
        <dbReference type="ARBA" id="ARBA00023002"/>
    </source>
</evidence>
<name>A0A4P9CCP6_EUBML</name>
<dbReference type="AlphaFoldDB" id="A0A4P9CCP6"/>
<dbReference type="InterPro" id="IPR002347">
    <property type="entry name" value="SDR_fam"/>
</dbReference>
<accession>A0A4P9CCP6</accession>
<dbReference type="Pfam" id="PF13561">
    <property type="entry name" value="adh_short_C2"/>
    <property type="match status" value="1"/>
</dbReference>
<sequence length="268" mass="28983">MMNHQKNTMSEKPVIAVTGGGQGIGRAILLYFTERGYNAAVLDMNLETAAAVAEECKARGADAIAVECNVTDSASVNAAYDQIGGYFGGRLDVQVNNAGVFRRERVEDATDDVTDLLIDVNLRGPVYTSRAAIKIMKEQGHGSIINAHSILGQFPDFGLGVYSATKAGLFALTRVLAAECAPYGIRVNGYAPSVTDTPMVHHIIEERPEAKLDQIPMREFGTPDQIAKICWFFASDLCEYTTGINVPCDGGTWDVQRPFMAWKAAGKL</sequence>
<dbReference type="GO" id="GO:0016616">
    <property type="term" value="F:oxidoreductase activity, acting on the CH-OH group of donors, NAD or NADP as acceptor"/>
    <property type="evidence" value="ECO:0007669"/>
    <property type="project" value="TreeGrafter"/>
</dbReference>
<dbReference type="PRINTS" id="PR00081">
    <property type="entry name" value="GDHRDH"/>
</dbReference>
<dbReference type="InterPro" id="IPR036291">
    <property type="entry name" value="NAD(P)-bd_dom_sf"/>
</dbReference>
<dbReference type="PANTHER" id="PTHR42760:SF115">
    <property type="entry name" value="3-OXOACYL-[ACYL-CARRIER-PROTEIN] REDUCTASE FABG"/>
    <property type="match status" value="1"/>
</dbReference>
<comment type="similarity">
    <text evidence="1">Belongs to the short-chain dehydrogenases/reductases (SDR) family.</text>
</comment>
<dbReference type="RefSeq" id="WP_090410712.1">
    <property type="nucleotide sequence ID" value="NZ_CP029487.1"/>
</dbReference>
<keyword evidence="4" id="KW-1185">Reference proteome</keyword>
<dbReference type="SUPFAM" id="SSF51735">
    <property type="entry name" value="NAD(P)-binding Rossmann-fold domains"/>
    <property type="match status" value="1"/>
</dbReference>
<dbReference type="InterPro" id="IPR020904">
    <property type="entry name" value="Sc_DH/Rdtase_CS"/>
</dbReference>
<dbReference type="EMBL" id="CP029487">
    <property type="protein sequence ID" value="QCT72651.1"/>
    <property type="molecule type" value="Genomic_DNA"/>
</dbReference>
<dbReference type="CDD" id="cd05233">
    <property type="entry name" value="SDR_c"/>
    <property type="match status" value="1"/>
</dbReference>
<dbReference type="KEGG" id="emt:CPZ25_015380"/>
<proteinExistence type="inferred from homology"/>
<dbReference type="PRINTS" id="PR00080">
    <property type="entry name" value="SDRFAMILY"/>
</dbReference>
<dbReference type="FunFam" id="3.40.50.720:FF:000173">
    <property type="entry name" value="3-oxoacyl-[acyl-carrier protein] reductase"/>
    <property type="match status" value="1"/>
</dbReference>
<dbReference type="Proteomes" id="UP000218387">
    <property type="component" value="Chromosome"/>
</dbReference>
<evidence type="ECO:0000313" key="3">
    <source>
        <dbReference type="EMBL" id="QCT72651.1"/>
    </source>
</evidence>
<reference evidence="3 4" key="1">
    <citation type="submission" date="2018-05" db="EMBL/GenBank/DDBJ databases">
        <title>Genome comparison of Eubacterium sp.</title>
        <authorList>
            <person name="Feng Y."/>
            <person name="Sanchez-Andrea I."/>
            <person name="Stams A.J.M."/>
            <person name="De Vos W.M."/>
        </authorList>
    </citation>
    <scope>NUCLEOTIDE SEQUENCE [LARGE SCALE GENOMIC DNA]</scope>
    <source>
        <strain evidence="3 4">YI</strain>
    </source>
</reference>
<evidence type="ECO:0000256" key="1">
    <source>
        <dbReference type="ARBA" id="ARBA00006484"/>
    </source>
</evidence>
<dbReference type="PANTHER" id="PTHR42760">
    <property type="entry name" value="SHORT-CHAIN DEHYDROGENASES/REDUCTASES FAMILY MEMBER"/>
    <property type="match status" value="1"/>
</dbReference>
<protein>
    <submittedName>
        <fullName evidence="3">SDR family NAD(P)-dependent oxidoreductase</fullName>
    </submittedName>
</protein>
<evidence type="ECO:0000313" key="4">
    <source>
        <dbReference type="Proteomes" id="UP000218387"/>
    </source>
</evidence>
<organism evidence="3 4">
    <name type="scientific">Eubacterium maltosivorans</name>
    <dbReference type="NCBI Taxonomy" id="2041044"/>
    <lineage>
        <taxon>Bacteria</taxon>
        <taxon>Bacillati</taxon>
        <taxon>Bacillota</taxon>
        <taxon>Clostridia</taxon>
        <taxon>Eubacteriales</taxon>
        <taxon>Eubacteriaceae</taxon>
        <taxon>Eubacterium</taxon>
    </lineage>
</organism>
<dbReference type="PROSITE" id="PS00061">
    <property type="entry name" value="ADH_SHORT"/>
    <property type="match status" value="1"/>
</dbReference>